<reference evidence="2 3" key="1">
    <citation type="submission" date="2019-07" db="EMBL/GenBank/DDBJ databases">
        <authorList>
            <person name="Park Y.J."/>
            <person name="Jeong S.E."/>
            <person name="Jung H.S."/>
        </authorList>
    </citation>
    <scope>NUCLEOTIDE SEQUENCE [LARGE SCALE GENOMIC DNA]</scope>
    <source>
        <strain evidence="3">P16(2019)</strain>
    </source>
</reference>
<sequence length="84" mass="10152">MDKKHSFVTTYNKKEEILIRNLLTAIALFTAVYILVTNRYRVINRIFKYQLLRRTIIHLALKLPFVRDKLYSIVFHNDQVPRMD</sequence>
<organism evidence="2 3">
    <name type="scientific">Alkalicoccobacillus porphyridii</name>
    <dbReference type="NCBI Taxonomy" id="2597270"/>
    <lineage>
        <taxon>Bacteria</taxon>
        <taxon>Bacillati</taxon>
        <taxon>Bacillota</taxon>
        <taxon>Bacilli</taxon>
        <taxon>Bacillales</taxon>
        <taxon>Bacillaceae</taxon>
        <taxon>Alkalicoccobacillus</taxon>
    </lineage>
</organism>
<proteinExistence type="predicted"/>
<dbReference type="AlphaFoldDB" id="A0A553ZZ45"/>
<protein>
    <submittedName>
        <fullName evidence="2">Uncharacterized protein</fullName>
    </submittedName>
</protein>
<comment type="caution">
    <text evidence="2">The sequence shown here is derived from an EMBL/GenBank/DDBJ whole genome shotgun (WGS) entry which is preliminary data.</text>
</comment>
<dbReference type="EMBL" id="VLXZ01000005">
    <property type="protein sequence ID" value="TSB46713.1"/>
    <property type="molecule type" value="Genomic_DNA"/>
</dbReference>
<keyword evidence="1" id="KW-0812">Transmembrane</keyword>
<keyword evidence="3" id="KW-1185">Reference proteome</keyword>
<evidence type="ECO:0000256" key="1">
    <source>
        <dbReference type="SAM" id="Phobius"/>
    </source>
</evidence>
<evidence type="ECO:0000313" key="3">
    <source>
        <dbReference type="Proteomes" id="UP000318521"/>
    </source>
</evidence>
<keyword evidence="1" id="KW-0472">Membrane</keyword>
<feature type="transmembrane region" description="Helical" evidence="1">
    <location>
        <begin position="17"/>
        <end position="36"/>
    </location>
</feature>
<dbReference type="RefSeq" id="WP_143848608.1">
    <property type="nucleotide sequence ID" value="NZ_VLXZ01000005.1"/>
</dbReference>
<evidence type="ECO:0000313" key="2">
    <source>
        <dbReference type="EMBL" id="TSB46713.1"/>
    </source>
</evidence>
<accession>A0A553ZZ45</accession>
<dbReference type="Proteomes" id="UP000318521">
    <property type="component" value="Unassembled WGS sequence"/>
</dbReference>
<gene>
    <name evidence="2" type="ORF">FN960_10180</name>
</gene>
<name>A0A553ZZ45_9BACI</name>
<keyword evidence="1" id="KW-1133">Transmembrane helix</keyword>